<reference evidence="1" key="1">
    <citation type="journal article" date="2023" name="Int. J. Syst. Evol. Microbiol.">
        <title>Collibacillus ludicampi gen. nov., sp. nov., a new soil bacterium of the family Alicyclobacillaceae.</title>
        <authorList>
            <person name="Jojima T."/>
            <person name="Ioku Y."/>
            <person name="Fukuta Y."/>
            <person name="Shirasaka N."/>
            <person name="Matsumura Y."/>
            <person name="Mori M."/>
        </authorList>
    </citation>
    <scope>NUCLEOTIDE SEQUENCE</scope>
    <source>
        <strain evidence="1">TP075</strain>
    </source>
</reference>
<dbReference type="AlphaFoldDB" id="A0AAV4LHF0"/>
<organism evidence="1 2">
    <name type="scientific">Collibacillus ludicampi</name>
    <dbReference type="NCBI Taxonomy" id="2771369"/>
    <lineage>
        <taxon>Bacteria</taxon>
        <taxon>Bacillati</taxon>
        <taxon>Bacillota</taxon>
        <taxon>Bacilli</taxon>
        <taxon>Bacillales</taxon>
        <taxon>Alicyclobacillaceae</taxon>
        <taxon>Collibacillus</taxon>
    </lineage>
</organism>
<dbReference type="EMBL" id="BOQE01000001">
    <property type="protein sequence ID" value="GIM47083.1"/>
    <property type="molecule type" value="Genomic_DNA"/>
</dbReference>
<name>A0AAV4LHF0_9BACL</name>
<comment type="caution">
    <text evidence="1">The sequence shown here is derived from an EMBL/GenBank/DDBJ whole genome shotgun (WGS) entry which is preliminary data.</text>
</comment>
<sequence length="91" mass="10619">MYPEIVIKKGTNLYTINEIQSGTEQLKKEIEWLKMALNCNVEQTDKVFPEPPMSLKQILICWLEEKERLLSKCELAVKHAVNTLRIIEIDC</sequence>
<dbReference type="Proteomes" id="UP001057291">
    <property type="component" value="Unassembled WGS sequence"/>
</dbReference>
<accession>A0AAV4LHF0</accession>
<dbReference type="RefSeq" id="WP_282200106.1">
    <property type="nucleotide sequence ID" value="NZ_BOQE01000001.1"/>
</dbReference>
<gene>
    <name evidence="1" type="ORF">DNHGIG_26320</name>
</gene>
<protein>
    <submittedName>
        <fullName evidence="1">Uncharacterized protein</fullName>
    </submittedName>
</protein>
<keyword evidence="2" id="KW-1185">Reference proteome</keyword>
<proteinExistence type="predicted"/>
<evidence type="ECO:0000313" key="2">
    <source>
        <dbReference type="Proteomes" id="UP001057291"/>
    </source>
</evidence>
<evidence type="ECO:0000313" key="1">
    <source>
        <dbReference type="EMBL" id="GIM47083.1"/>
    </source>
</evidence>